<reference evidence="1" key="1">
    <citation type="submission" date="2021-06" db="EMBL/GenBank/DDBJ databases">
        <authorList>
            <person name="Kallberg Y."/>
            <person name="Tangrot J."/>
            <person name="Rosling A."/>
        </authorList>
    </citation>
    <scope>NUCLEOTIDE SEQUENCE</scope>
    <source>
        <strain evidence="1">FL966</strain>
    </source>
</reference>
<evidence type="ECO:0000313" key="1">
    <source>
        <dbReference type="EMBL" id="CAG8823723.1"/>
    </source>
</evidence>
<feature type="non-terminal residue" evidence="1">
    <location>
        <position position="1"/>
    </location>
</feature>
<evidence type="ECO:0000313" key="2">
    <source>
        <dbReference type="Proteomes" id="UP000789759"/>
    </source>
</evidence>
<keyword evidence="2" id="KW-1185">Reference proteome</keyword>
<name>A0A9N9KE85_9GLOM</name>
<dbReference type="Proteomes" id="UP000789759">
    <property type="component" value="Unassembled WGS sequence"/>
</dbReference>
<accession>A0A9N9KE85</accession>
<organism evidence="1 2">
    <name type="scientific">Cetraspora pellucida</name>
    <dbReference type="NCBI Taxonomy" id="1433469"/>
    <lineage>
        <taxon>Eukaryota</taxon>
        <taxon>Fungi</taxon>
        <taxon>Fungi incertae sedis</taxon>
        <taxon>Mucoromycota</taxon>
        <taxon>Glomeromycotina</taxon>
        <taxon>Glomeromycetes</taxon>
        <taxon>Diversisporales</taxon>
        <taxon>Gigasporaceae</taxon>
        <taxon>Cetraspora</taxon>
    </lineage>
</organism>
<feature type="non-terminal residue" evidence="1">
    <location>
        <position position="71"/>
    </location>
</feature>
<gene>
    <name evidence="1" type="ORF">CPELLU_LOCUS19933</name>
</gene>
<dbReference type="EMBL" id="CAJVQA010053349">
    <property type="protein sequence ID" value="CAG8823723.1"/>
    <property type="molecule type" value="Genomic_DNA"/>
</dbReference>
<dbReference type="AlphaFoldDB" id="A0A9N9KE85"/>
<sequence length="71" mass="8516">DNDIEIDEYEDENLNDILKKEKKNDIDNDFMFDIEEVRDKKNKTIIKEIQDELGNNDEKISKCVKLKNIKK</sequence>
<proteinExistence type="predicted"/>
<protein>
    <submittedName>
        <fullName evidence="1">2_t:CDS:1</fullName>
    </submittedName>
</protein>
<comment type="caution">
    <text evidence="1">The sequence shown here is derived from an EMBL/GenBank/DDBJ whole genome shotgun (WGS) entry which is preliminary data.</text>
</comment>